<proteinExistence type="predicted"/>
<comment type="caution">
    <text evidence="1">The sequence shown here is derived from an EMBL/GenBank/DDBJ whole genome shotgun (WGS) entry which is preliminary data.</text>
</comment>
<sequence>MLDGHHTLLHELGPNDTELHVVTRDWNGDLDSVVRMPQFRDVDPDAQHWAARSTTTIS</sequence>
<name>A0A7J0BYI0_9ACTN</name>
<evidence type="ECO:0000313" key="1">
    <source>
        <dbReference type="EMBL" id="GFM95300.1"/>
    </source>
</evidence>
<reference evidence="1 3" key="1">
    <citation type="submission" date="2020-05" db="EMBL/GenBank/DDBJ databases">
        <title>Whole genome shotgun sequence of Streptomyces fulvorobeus NBRC 15897.</title>
        <authorList>
            <person name="Komaki H."/>
            <person name="Tamura T."/>
        </authorList>
    </citation>
    <scope>NUCLEOTIDE SEQUENCE [LARGE SCALE GENOMIC DNA]</scope>
    <source>
        <strain evidence="1 3">NBRC 15897</strain>
    </source>
</reference>
<reference evidence="2 4" key="2">
    <citation type="submission" date="2020-07" db="EMBL/GenBank/DDBJ databases">
        <title>Sequencing the genomes of 1000 actinobacteria strains.</title>
        <authorList>
            <person name="Klenk H.-P."/>
        </authorList>
    </citation>
    <scope>NUCLEOTIDE SEQUENCE [LARGE SCALE GENOMIC DNA]</scope>
    <source>
        <strain evidence="2 4">DSM 41455</strain>
    </source>
</reference>
<dbReference type="Proteomes" id="UP000530403">
    <property type="component" value="Unassembled WGS sequence"/>
</dbReference>
<evidence type="ECO:0000313" key="2">
    <source>
        <dbReference type="EMBL" id="NYE39100.1"/>
    </source>
</evidence>
<dbReference type="Proteomes" id="UP000498980">
    <property type="component" value="Unassembled WGS sequence"/>
</dbReference>
<gene>
    <name evidence="2" type="ORF">HEB29_000111</name>
    <name evidence="1" type="ORF">Sfulv_01110</name>
</gene>
<organism evidence="1 3">
    <name type="scientific">Streptomyces fulvorobeus</name>
    <dbReference type="NCBI Taxonomy" id="284028"/>
    <lineage>
        <taxon>Bacteria</taxon>
        <taxon>Bacillati</taxon>
        <taxon>Actinomycetota</taxon>
        <taxon>Actinomycetes</taxon>
        <taxon>Kitasatosporales</taxon>
        <taxon>Streptomycetaceae</taxon>
        <taxon>Streptomyces</taxon>
    </lineage>
</organism>
<accession>A0A7J0BYI0</accession>
<dbReference type="EMBL" id="BLWC01000001">
    <property type="protein sequence ID" value="GFM95300.1"/>
    <property type="molecule type" value="Genomic_DNA"/>
</dbReference>
<evidence type="ECO:0000313" key="4">
    <source>
        <dbReference type="Proteomes" id="UP000530403"/>
    </source>
</evidence>
<dbReference type="EMBL" id="JACCCF010000001">
    <property type="protein sequence ID" value="NYE39100.1"/>
    <property type="molecule type" value="Genomic_DNA"/>
</dbReference>
<protein>
    <submittedName>
        <fullName evidence="1">Uncharacterized protein</fullName>
    </submittedName>
</protein>
<evidence type="ECO:0000313" key="3">
    <source>
        <dbReference type="Proteomes" id="UP000498980"/>
    </source>
</evidence>
<dbReference type="AlphaFoldDB" id="A0A7J0BYI0"/>
<keyword evidence="3" id="KW-1185">Reference proteome</keyword>